<dbReference type="Proteomes" id="UP000113968">
    <property type="component" value="Segment"/>
</dbReference>
<dbReference type="RefSeq" id="YP_004940160.1">
    <property type="nucleotide sequence ID" value="NC_016447.1"/>
</dbReference>
<evidence type="ECO:0000313" key="2">
    <source>
        <dbReference type="Proteomes" id="UP000113968"/>
    </source>
</evidence>
<dbReference type="Pfam" id="PF02393">
    <property type="entry name" value="US22"/>
    <property type="match status" value="2"/>
</dbReference>
<sequence length="495" mass="57351">MQQEHPRPTNETLRVSLPRDTMELQQQVLKDFKDLFLCVTPVDVMEYVRLHRKELLCLGRPGRWYVLLKSDACTLDVKTRALRRLCCVEPLCLLGPAVVIINTGASRMTAVDYVVTPFLMFWGSCSRLYAYDTFQDTLLLVAHHLDELARYGVSQSEMAYRDSVHMAVRRATNGPYAPAKTSRSMHVLFLNSSTPDGTYATVERLCGSDVKLHTPGYGPRILRLVKTVSRLRAVWPFNTLTDQESERWWSNLKANIATPWYLLGVVGTPREGKPFQAEMLVLLDWFGAAYVVQMEDPSHHVRRVADSLTELFRMGLLKYYFRNRRFDEDSTMKTRLEFPSSCPHQEERGVRRMREILFNKNNTLDTEEQKRRQRRLLRQHYDWLCLKGRFDPTQGAWERRDPNTLVIHRFDCNSDTYVVDPHVTGLAEAERCATINAHDIGPRIHCLVATRSRQPESRRRVIPALVAQSRYITYSDPFPLKTLAGLRDPTVRFDE</sequence>
<accession>G8XUK9</accession>
<dbReference type="GeneID" id="11464217"/>
<dbReference type="KEGG" id="vg:11464217"/>
<organism evidence="1 2">
    <name type="scientific">Aotine betaherpesvirus 1</name>
    <dbReference type="NCBI Taxonomy" id="50290"/>
    <lineage>
        <taxon>Viruses</taxon>
        <taxon>Duplodnaviria</taxon>
        <taxon>Heunggongvirae</taxon>
        <taxon>Peploviricota</taxon>
        <taxon>Herviviricetes</taxon>
        <taxon>Herpesvirales</taxon>
        <taxon>Orthoherpesviridae</taxon>
        <taxon>Betaherpesvirinae</taxon>
        <taxon>Cytomegalovirus</taxon>
        <taxon>Cytomegalovirus aotinebeta1</taxon>
    </lineage>
</organism>
<protein>
    <submittedName>
        <fullName evidence="1">Tegument protein US24</fullName>
    </submittedName>
</protein>
<gene>
    <name evidence="1" type="primary">US24</name>
</gene>
<dbReference type="OrthoDB" id="2941at10239"/>
<name>G8XUK9_9BETA</name>
<reference evidence="1" key="1">
    <citation type="submission" date="2011-12" db="EMBL/GenBank/DDBJ databases">
        <title>Comparative genomics of primate cytomegaloviruses.</title>
        <authorList>
            <person name="Davison A.J."/>
            <person name="Holton M."/>
            <person name="Dolan A."/>
            <person name="Dargan D.J."/>
            <person name="Gatherer D."/>
            <person name="Hayward G.S."/>
        </authorList>
    </citation>
    <scope>NUCLEOTIDE SEQUENCE [LARGE SCALE GENOMIC DNA]</scope>
    <source>
        <strain evidence="1">S34E</strain>
    </source>
</reference>
<evidence type="ECO:0000313" key="1">
    <source>
        <dbReference type="EMBL" id="AEV80851.1"/>
    </source>
</evidence>
<dbReference type="InterPro" id="IPR003360">
    <property type="entry name" value="US22-like"/>
</dbReference>
<dbReference type="EMBL" id="FJ483970">
    <property type="protein sequence ID" value="AEV80851.1"/>
    <property type="molecule type" value="Genomic_DNA"/>
</dbReference>
<keyword evidence="2" id="KW-1185">Reference proteome</keyword>
<proteinExistence type="predicted"/>